<comment type="similarity">
    <text evidence="1">Belongs to the enoyl-CoA hydratase/isomerase family.</text>
</comment>
<proteinExistence type="inferred from homology"/>
<protein>
    <recommendedName>
        <fullName evidence="4">Enoyl-CoA hydratase/isomerase</fullName>
    </recommendedName>
</protein>
<dbReference type="InterPro" id="IPR029045">
    <property type="entry name" value="ClpP/crotonase-like_dom_sf"/>
</dbReference>
<reference evidence="2 3" key="1">
    <citation type="submission" date="2009-08" db="EMBL/GenBank/DDBJ databases">
        <title>The Genome Sequence of Spizellomyces punctatus strain DAOM BR117.</title>
        <authorList>
            <consortium name="The Broad Institute Genome Sequencing Platform"/>
            <person name="Russ C."/>
            <person name="Cuomo C."/>
            <person name="Shea T."/>
            <person name="Young S.K."/>
            <person name="Zeng Q."/>
            <person name="Koehrsen M."/>
            <person name="Haas B."/>
            <person name="Borodovsky M."/>
            <person name="Guigo R."/>
            <person name="Alvarado L."/>
            <person name="Berlin A."/>
            <person name="Bochicchio J."/>
            <person name="Borenstein D."/>
            <person name="Chapman S."/>
            <person name="Chen Z."/>
            <person name="Engels R."/>
            <person name="Freedman E."/>
            <person name="Gellesch M."/>
            <person name="Goldberg J."/>
            <person name="Griggs A."/>
            <person name="Gujja S."/>
            <person name="Heiman D."/>
            <person name="Hepburn T."/>
            <person name="Howarth C."/>
            <person name="Jen D."/>
            <person name="Larson L."/>
            <person name="Lewis B."/>
            <person name="Mehta T."/>
            <person name="Park D."/>
            <person name="Pearson M."/>
            <person name="Roberts A."/>
            <person name="Saif S."/>
            <person name="Shenoy N."/>
            <person name="Sisk P."/>
            <person name="Stolte C."/>
            <person name="Sykes S."/>
            <person name="Thomson T."/>
            <person name="Walk T."/>
            <person name="White J."/>
            <person name="Yandava C."/>
            <person name="Burger G."/>
            <person name="Gray M.W."/>
            <person name="Holland P.W.H."/>
            <person name="King N."/>
            <person name="Lang F.B.F."/>
            <person name="Roger A.J."/>
            <person name="Ruiz-Trillo I."/>
            <person name="Lander E."/>
            <person name="Nusbaum C."/>
        </authorList>
    </citation>
    <scope>NUCLEOTIDE SEQUENCE [LARGE SCALE GENOMIC DNA]</scope>
    <source>
        <strain evidence="2 3">DAOM BR117</strain>
    </source>
</reference>
<organism evidence="2 3">
    <name type="scientific">Spizellomyces punctatus (strain DAOM BR117)</name>
    <dbReference type="NCBI Taxonomy" id="645134"/>
    <lineage>
        <taxon>Eukaryota</taxon>
        <taxon>Fungi</taxon>
        <taxon>Fungi incertae sedis</taxon>
        <taxon>Chytridiomycota</taxon>
        <taxon>Chytridiomycota incertae sedis</taxon>
        <taxon>Chytridiomycetes</taxon>
        <taxon>Spizellomycetales</taxon>
        <taxon>Spizellomycetaceae</taxon>
        <taxon>Spizellomyces</taxon>
    </lineage>
</organism>
<dbReference type="AlphaFoldDB" id="A0A0L0HV68"/>
<dbReference type="Gene3D" id="3.90.226.10">
    <property type="entry name" value="2-enoyl-CoA Hydratase, Chain A, domain 1"/>
    <property type="match status" value="1"/>
</dbReference>
<evidence type="ECO:0000313" key="2">
    <source>
        <dbReference type="EMBL" id="KND04764.1"/>
    </source>
</evidence>
<dbReference type="GeneID" id="27684190"/>
<dbReference type="RefSeq" id="XP_016612803.1">
    <property type="nucleotide sequence ID" value="XM_016748792.1"/>
</dbReference>
<keyword evidence="3" id="KW-1185">Reference proteome</keyword>
<dbReference type="SUPFAM" id="SSF52096">
    <property type="entry name" value="ClpP/crotonase"/>
    <property type="match status" value="1"/>
</dbReference>
<dbReference type="InterPro" id="IPR051053">
    <property type="entry name" value="ECH/Chromodomain_protein"/>
</dbReference>
<dbReference type="EMBL" id="KQ257450">
    <property type="protein sequence ID" value="KND04764.1"/>
    <property type="molecule type" value="Genomic_DNA"/>
</dbReference>
<dbReference type="eggNOG" id="KOG1680">
    <property type="taxonomic scope" value="Eukaryota"/>
</dbReference>
<dbReference type="InParanoid" id="A0A0L0HV68"/>
<dbReference type="CDD" id="cd06558">
    <property type="entry name" value="crotonase-like"/>
    <property type="match status" value="1"/>
</dbReference>
<dbReference type="PANTHER" id="PTHR43684">
    <property type="match status" value="1"/>
</dbReference>
<evidence type="ECO:0000313" key="3">
    <source>
        <dbReference type="Proteomes" id="UP000053201"/>
    </source>
</evidence>
<dbReference type="OMA" id="GWTETAH"/>
<evidence type="ECO:0008006" key="4">
    <source>
        <dbReference type="Google" id="ProtNLM"/>
    </source>
</evidence>
<name>A0A0L0HV68_SPIPD</name>
<dbReference type="Proteomes" id="UP000053201">
    <property type="component" value="Unassembled WGS sequence"/>
</dbReference>
<dbReference type="STRING" id="645134.A0A0L0HV68"/>
<dbReference type="OrthoDB" id="2018133at2759"/>
<evidence type="ECO:0000256" key="1">
    <source>
        <dbReference type="ARBA" id="ARBA00005254"/>
    </source>
</evidence>
<dbReference type="Pfam" id="PF00378">
    <property type="entry name" value="ECH_1"/>
    <property type="match status" value="1"/>
</dbReference>
<dbReference type="PANTHER" id="PTHR43684:SF4">
    <property type="entry name" value="ENOYL-COA HYDRATASE_ISOMERASE FAMILY PROTEIN (AFU_ORTHOLOGUE AFUA_1G01890)"/>
    <property type="match status" value="1"/>
</dbReference>
<sequence>MPFTYDNYKDILVALDGPVAILTFNRPKYQNAWTEEMNKEVIHAFEQFDLDDRVRVVIVTGTGGAFCAGADLRKGDFSTDGRYQPITINDHRDGGGQASLVIQRCRKVVIAAINGPAVGVGITITLGMDIRIAYKDAKIGFVFVRRGIVPEATSTYLLPRLIGHSRTMTLFLTGKVYPAHSPLLSLLFSSLIDTPDQVLPAALELAKEIAGKTSAVSAAFAKALVWRPKASPEEQHLLDSKAMYATGNGADGKEGVKSFLEKRQPKFAGTVTKDLPDFYPWWDLVDVRSKI</sequence>
<dbReference type="VEuPathDB" id="FungiDB:SPPG_00467"/>
<accession>A0A0L0HV68</accession>
<gene>
    <name evidence="2" type="ORF">SPPG_00467</name>
</gene>
<dbReference type="InterPro" id="IPR001753">
    <property type="entry name" value="Enoyl-CoA_hydra/iso"/>
</dbReference>